<evidence type="ECO:0000313" key="2">
    <source>
        <dbReference type="Proteomes" id="UP000178953"/>
    </source>
</evidence>
<keyword evidence="2" id="KW-1185">Reference proteome</keyword>
<sequence length="220" mass="23628">MYISADRYGIVAGLSGGGWHAVDLEVVNAQRATNGSMERDVFSLCGARSSPPIGRLGAFTYDNRWLHRLRCERCSWVVALDRGTVEQEIDLYATVAGVDALSQLLRQIFTAILADAPAGPRGQAGHRSELLAHAARHRPVMTVCQQCAQEGVAAAHGHGAERCPHAAVLCEECSFTAGSWAGEHAGVTTDECVVSAPCSALRALADHYDVSLPDCEGRWW</sequence>
<dbReference type="AlphaFoldDB" id="A0A1E8Q2A4"/>
<reference evidence="1 2" key="1">
    <citation type="submission" date="2016-09" db="EMBL/GenBank/DDBJ databases">
        <title>genome sequence of Mycobacterium sp. 739 SCH.</title>
        <authorList>
            <person name="Greninger A.L."/>
            <person name="Qin X."/>
            <person name="Jerome K."/>
            <person name="Vora S."/>
            <person name="Quinn K."/>
        </authorList>
    </citation>
    <scope>NUCLEOTIDE SEQUENCE [LARGE SCALE GENOMIC DNA]</scope>
    <source>
        <strain evidence="1 2">SCH</strain>
    </source>
</reference>
<name>A0A1E8Q2A4_9MYCO</name>
<comment type="caution">
    <text evidence="1">The sequence shown here is derived from an EMBL/GenBank/DDBJ whole genome shotgun (WGS) entry which is preliminary data.</text>
</comment>
<proteinExistence type="predicted"/>
<accession>A0A1E8Q2A4</accession>
<dbReference type="EMBL" id="MCHX01000046">
    <property type="protein sequence ID" value="OFJ52150.1"/>
    <property type="molecule type" value="Genomic_DNA"/>
</dbReference>
<dbReference type="Proteomes" id="UP000178953">
    <property type="component" value="Unassembled WGS sequence"/>
</dbReference>
<protein>
    <submittedName>
        <fullName evidence="1">Uncharacterized protein</fullName>
    </submittedName>
</protein>
<organism evidence="1 2">
    <name type="scientific">Mycolicibacterium grossiae</name>
    <dbReference type="NCBI Taxonomy" id="1552759"/>
    <lineage>
        <taxon>Bacteria</taxon>
        <taxon>Bacillati</taxon>
        <taxon>Actinomycetota</taxon>
        <taxon>Actinomycetes</taxon>
        <taxon>Mycobacteriales</taxon>
        <taxon>Mycobacteriaceae</taxon>
        <taxon>Mycolicibacterium</taxon>
    </lineage>
</organism>
<evidence type="ECO:0000313" key="1">
    <source>
        <dbReference type="EMBL" id="OFJ52150.1"/>
    </source>
</evidence>
<gene>
    <name evidence="1" type="ORF">BEL07_18900</name>
</gene>